<dbReference type="STRING" id="167542.P9515_15181"/>
<accession>A2BY64</accession>
<feature type="transmembrane region" description="Helical" evidence="1">
    <location>
        <begin position="64"/>
        <end position="84"/>
    </location>
</feature>
<feature type="transmembrane region" description="Helical" evidence="1">
    <location>
        <begin position="91"/>
        <end position="112"/>
    </location>
</feature>
<sequence>MKLNQIINLHKGLTLFVVAGLMIFYENYSIAAWVYLSLHGTYGILWLLKEKIFPDPYFKEKINLITSITGFLFLGSYWIAPFILISSQKSVPYPIIAASISINIVGVFLHFASDAQKYFTLRIKKELIKDGFFKKIRNTNYLGEVLIYLSFAILSMSFIPFLILALFFVVVFLPRMLKKDKSLTKYDSFKEYQQISGLIFPKFNDRK</sequence>
<proteinExistence type="predicted"/>
<dbReference type="eggNOG" id="COG3752">
    <property type="taxonomic scope" value="Bacteria"/>
</dbReference>
<dbReference type="Gene3D" id="1.20.120.1630">
    <property type="match status" value="1"/>
</dbReference>
<dbReference type="Pfam" id="PF06966">
    <property type="entry name" value="DUF1295"/>
    <property type="match status" value="1"/>
</dbReference>
<reference evidence="2 3" key="1">
    <citation type="journal article" date="2007" name="PLoS Genet.">
        <title>Patterns and implications of gene gain and loss in the evolution of Prochlorococcus.</title>
        <authorList>
            <person name="Kettler G.C."/>
            <person name="Martiny A.C."/>
            <person name="Huang K."/>
            <person name="Zucker J."/>
            <person name="Coleman M.L."/>
            <person name="Rodrigue S."/>
            <person name="Chen F."/>
            <person name="Lapidus A."/>
            <person name="Ferriera S."/>
            <person name="Johnson J."/>
            <person name="Steglich C."/>
            <person name="Church G.M."/>
            <person name="Richardson P."/>
            <person name="Chisholm S.W."/>
        </authorList>
    </citation>
    <scope>NUCLEOTIDE SEQUENCE [LARGE SCALE GENOMIC DNA]</scope>
    <source>
        <strain evidence="2 3">MIT 9515</strain>
    </source>
</reference>
<evidence type="ECO:0000313" key="2">
    <source>
        <dbReference type="EMBL" id="ABM72725.1"/>
    </source>
</evidence>
<evidence type="ECO:0000256" key="1">
    <source>
        <dbReference type="SAM" id="Phobius"/>
    </source>
</evidence>
<dbReference type="OrthoDB" id="9779233at2"/>
<feature type="transmembrane region" description="Helical" evidence="1">
    <location>
        <begin position="12"/>
        <end position="36"/>
    </location>
</feature>
<protein>
    <submittedName>
        <fullName evidence="2">Steroid 5-alpha reductase, C-terminal domain</fullName>
    </submittedName>
</protein>
<keyword evidence="1" id="KW-0472">Membrane</keyword>
<dbReference type="HOGENOM" id="CLU_094025_0_0_3"/>
<keyword evidence="1" id="KW-1133">Transmembrane helix</keyword>
<evidence type="ECO:0000313" key="3">
    <source>
        <dbReference type="Proteomes" id="UP000001589"/>
    </source>
</evidence>
<dbReference type="KEGG" id="pmc:P9515_15181"/>
<dbReference type="RefSeq" id="WP_011820821.1">
    <property type="nucleotide sequence ID" value="NC_008817.1"/>
</dbReference>
<dbReference type="PROSITE" id="PS50244">
    <property type="entry name" value="S5A_REDUCTASE"/>
    <property type="match status" value="1"/>
</dbReference>
<dbReference type="Proteomes" id="UP000001589">
    <property type="component" value="Chromosome"/>
</dbReference>
<feature type="transmembrane region" description="Helical" evidence="1">
    <location>
        <begin position="145"/>
        <end position="173"/>
    </location>
</feature>
<dbReference type="GeneID" id="60200604"/>
<organism evidence="2 3">
    <name type="scientific">Prochlorococcus marinus (strain MIT 9515)</name>
    <dbReference type="NCBI Taxonomy" id="167542"/>
    <lineage>
        <taxon>Bacteria</taxon>
        <taxon>Bacillati</taxon>
        <taxon>Cyanobacteriota</taxon>
        <taxon>Cyanophyceae</taxon>
        <taxon>Synechococcales</taxon>
        <taxon>Prochlorococcaceae</taxon>
        <taxon>Prochlorococcus</taxon>
    </lineage>
</organism>
<dbReference type="EMBL" id="CP000552">
    <property type="protein sequence ID" value="ABM72725.1"/>
    <property type="molecule type" value="Genomic_DNA"/>
</dbReference>
<gene>
    <name evidence="2" type="ordered locus">P9515_15181</name>
</gene>
<dbReference type="AlphaFoldDB" id="A2BY64"/>
<dbReference type="InterPro" id="IPR010721">
    <property type="entry name" value="UstE-like"/>
</dbReference>
<keyword evidence="1" id="KW-0812">Transmembrane</keyword>
<name>A2BY64_PROM5</name>